<keyword evidence="3" id="KW-1185">Reference proteome</keyword>
<sequence length="242" mass="28086">MGRHKKYKSQEEYNEARRASSSRNRDSVLIRRLQRKADNLAQNVPSICFTDSYDSHSISSLKDDSSPSNTPPATPEREESPPPTVLNILTSEQCILFEDYIPAILHEELTSARRCAPISSRLEECCDYWRLVYTKLTREDKIFYIVFNDLVRTLDREAYKLELYSRLDSGLERTEDEVHRSIRHALDDDPSGRSRLCQTTKEVARFVSSITLPLRKMIIFRKKGIKEFHDKAATGEFKHKVV</sequence>
<feature type="region of interest" description="Disordered" evidence="1">
    <location>
        <begin position="1"/>
        <end position="27"/>
    </location>
</feature>
<dbReference type="EMBL" id="KQ086701">
    <property type="protein sequence ID" value="KLO04112.1"/>
    <property type="molecule type" value="Genomic_DNA"/>
</dbReference>
<dbReference type="InParanoid" id="A0A0H2QYP8"/>
<protein>
    <submittedName>
        <fullName evidence="2">Uncharacterized protein</fullName>
    </submittedName>
</protein>
<evidence type="ECO:0000256" key="1">
    <source>
        <dbReference type="SAM" id="MobiDB-lite"/>
    </source>
</evidence>
<dbReference type="Proteomes" id="UP000053477">
    <property type="component" value="Unassembled WGS sequence"/>
</dbReference>
<proteinExistence type="predicted"/>
<evidence type="ECO:0000313" key="3">
    <source>
        <dbReference type="Proteomes" id="UP000053477"/>
    </source>
</evidence>
<evidence type="ECO:0000313" key="2">
    <source>
        <dbReference type="EMBL" id="KLO04112.1"/>
    </source>
</evidence>
<reference evidence="2 3" key="1">
    <citation type="submission" date="2015-04" db="EMBL/GenBank/DDBJ databases">
        <title>Complete genome sequence of Schizopora paradoxa KUC8140, a cosmopolitan wood degrader in East Asia.</title>
        <authorList>
            <consortium name="DOE Joint Genome Institute"/>
            <person name="Min B."/>
            <person name="Park H."/>
            <person name="Jang Y."/>
            <person name="Kim J.-J."/>
            <person name="Kim K.H."/>
            <person name="Pangilinan J."/>
            <person name="Lipzen A."/>
            <person name="Riley R."/>
            <person name="Grigoriev I.V."/>
            <person name="Spatafora J.W."/>
            <person name="Choi I.-G."/>
        </authorList>
    </citation>
    <scope>NUCLEOTIDE SEQUENCE [LARGE SCALE GENOMIC DNA]</scope>
    <source>
        <strain evidence="2 3">KUC8140</strain>
    </source>
</reference>
<feature type="compositionally biased region" description="Basic and acidic residues" evidence="1">
    <location>
        <begin position="8"/>
        <end position="27"/>
    </location>
</feature>
<name>A0A0H2QYP8_9AGAM</name>
<organism evidence="2 3">
    <name type="scientific">Schizopora paradoxa</name>
    <dbReference type="NCBI Taxonomy" id="27342"/>
    <lineage>
        <taxon>Eukaryota</taxon>
        <taxon>Fungi</taxon>
        <taxon>Dikarya</taxon>
        <taxon>Basidiomycota</taxon>
        <taxon>Agaricomycotina</taxon>
        <taxon>Agaricomycetes</taxon>
        <taxon>Hymenochaetales</taxon>
        <taxon>Schizoporaceae</taxon>
        <taxon>Schizopora</taxon>
    </lineage>
</organism>
<dbReference type="AlphaFoldDB" id="A0A0H2QYP8"/>
<accession>A0A0H2QYP8</accession>
<feature type="region of interest" description="Disordered" evidence="1">
    <location>
        <begin position="58"/>
        <end position="84"/>
    </location>
</feature>
<gene>
    <name evidence="2" type="ORF">SCHPADRAFT_947962</name>
</gene>